<evidence type="ECO:0000256" key="11">
    <source>
        <dbReference type="ARBA" id="ARBA00022840"/>
    </source>
</evidence>
<dbReference type="GO" id="GO:0006695">
    <property type="term" value="P:cholesterol biosynthetic process"/>
    <property type="evidence" value="ECO:0007669"/>
    <property type="project" value="UniProtKB-KW"/>
</dbReference>
<keyword evidence="6" id="KW-0153">Cholesterol metabolism</keyword>
<evidence type="ECO:0000256" key="18">
    <source>
        <dbReference type="PIRSR" id="PIRSR036639-1"/>
    </source>
</evidence>
<evidence type="ECO:0000256" key="15">
    <source>
        <dbReference type="ARBA" id="ARBA00023166"/>
    </source>
</evidence>
<keyword evidence="10" id="KW-0152">Cholesterol biosynthesis</keyword>
<accession>A0A813XPU3</accession>
<dbReference type="EC" id="2.7.4.2" evidence="3"/>
<dbReference type="Gene3D" id="3.40.50.300">
    <property type="entry name" value="P-loop containing nucleotide triphosphate hydrolases"/>
    <property type="match status" value="1"/>
</dbReference>
<feature type="binding site" evidence="18">
    <location>
        <position position="194"/>
    </location>
    <ligand>
        <name>ATP</name>
        <dbReference type="ChEBI" id="CHEBI:30616"/>
    </ligand>
</feature>
<dbReference type="EMBL" id="CAJNOJ010000026">
    <property type="protein sequence ID" value="CAF0870007.1"/>
    <property type="molecule type" value="Genomic_DNA"/>
</dbReference>
<evidence type="ECO:0000256" key="1">
    <source>
        <dbReference type="ARBA" id="ARBA00004514"/>
    </source>
</evidence>
<feature type="binding site" evidence="18">
    <location>
        <position position="156"/>
    </location>
    <ligand>
        <name>ATP</name>
        <dbReference type="ChEBI" id="CHEBI:30616"/>
    </ligand>
</feature>
<evidence type="ECO:0000256" key="6">
    <source>
        <dbReference type="ARBA" id="ARBA00022548"/>
    </source>
</evidence>
<evidence type="ECO:0000256" key="2">
    <source>
        <dbReference type="ARBA" id="ARBA00005017"/>
    </source>
</evidence>
<protein>
    <recommendedName>
        <fullName evidence="17">Phosphomevalonate kinase</fullName>
        <ecNumber evidence="3">2.7.4.2</ecNumber>
    </recommendedName>
</protein>
<keyword evidence="16" id="KW-0753">Steroid metabolism</keyword>
<comment type="caution">
    <text evidence="19">The sequence shown here is derived from an EMBL/GenBank/DDBJ whole genome shotgun (WGS) entry which is preliminary data.</text>
</comment>
<keyword evidence="8 18" id="KW-0547">Nucleotide-binding</keyword>
<dbReference type="OrthoDB" id="2401875at2759"/>
<dbReference type="GO" id="GO:0019287">
    <property type="term" value="P:isopentenyl diphosphate biosynthetic process, mevalonate pathway"/>
    <property type="evidence" value="ECO:0007669"/>
    <property type="project" value="UniProtKB-UniPathway"/>
</dbReference>
<dbReference type="UniPathway" id="UPA00057">
    <property type="reaction ID" value="UER00099"/>
</dbReference>
<keyword evidence="13" id="KW-0756">Sterol biosynthesis</keyword>
<dbReference type="PANTHER" id="PTHR13101">
    <property type="entry name" value="PHOSPHOMEVALONATE KINASE"/>
    <property type="match status" value="1"/>
</dbReference>
<evidence type="ECO:0000256" key="12">
    <source>
        <dbReference type="ARBA" id="ARBA00022955"/>
    </source>
</evidence>
<keyword evidence="9" id="KW-0418">Kinase</keyword>
<keyword evidence="4" id="KW-0963">Cytoplasm</keyword>
<evidence type="ECO:0000256" key="16">
    <source>
        <dbReference type="ARBA" id="ARBA00023221"/>
    </source>
</evidence>
<keyword evidence="5" id="KW-0444">Lipid biosynthesis</keyword>
<keyword evidence="11 18" id="KW-0067">ATP-binding</keyword>
<sequence length="204" mass="23827">MACVSVIVMCTSFDSGKYSHLKKVILLSGKRKCGKDYIGEKLADKLQAILLHLSEPLKLEFARLHQIDGKELLSSSSYKENYRKDMIKWGEDKRHADPSIFCRLAIEQKDEQCSTNPIWIVCDIRRYTDIDFFRKYFPEQLLLVRVEASIETRQNRGWVFTPNVDASESECQLDENVRWSFIFSNNDSDNFETQMTHLIQMIQS</sequence>
<evidence type="ECO:0000256" key="8">
    <source>
        <dbReference type="ARBA" id="ARBA00022741"/>
    </source>
</evidence>
<dbReference type="PANTHER" id="PTHR13101:SF1">
    <property type="entry name" value="PHOSPHOMEVALONATE KINASE"/>
    <property type="match status" value="1"/>
</dbReference>
<name>A0A813XPU3_ADIRI</name>
<evidence type="ECO:0000313" key="19">
    <source>
        <dbReference type="EMBL" id="CAF0870007.1"/>
    </source>
</evidence>
<keyword evidence="14" id="KW-0443">Lipid metabolism</keyword>
<evidence type="ECO:0000256" key="17">
    <source>
        <dbReference type="ARBA" id="ARBA00034549"/>
    </source>
</evidence>
<reference evidence="19" key="1">
    <citation type="submission" date="2021-02" db="EMBL/GenBank/DDBJ databases">
        <authorList>
            <person name="Nowell W R."/>
        </authorList>
    </citation>
    <scope>NUCLEOTIDE SEQUENCE</scope>
</reference>
<evidence type="ECO:0000256" key="4">
    <source>
        <dbReference type="ARBA" id="ARBA00022490"/>
    </source>
</evidence>
<dbReference type="PIRSF" id="PIRSF036639">
    <property type="entry name" value="PMK_anim"/>
    <property type="match status" value="1"/>
</dbReference>
<evidence type="ECO:0000256" key="7">
    <source>
        <dbReference type="ARBA" id="ARBA00022679"/>
    </source>
</evidence>
<feature type="binding site" evidence="18">
    <location>
        <position position="185"/>
    </location>
    <ligand>
        <name>substrate</name>
    </ligand>
</feature>
<organism evidence="19 20">
    <name type="scientific">Adineta ricciae</name>
    <name type="common">Rotifer</name>
    <dbReference type="NCBI Taxonomy" id="249248"/>
    <lineage>
        <taxon>Eukaryota</taxon>
        <taxon>Metazoa</taxon>
        <taxon>Spiralia</taxon>
        <taxon>Gnathifera</taxon>
        <taxon>Rotifera</taxon>
        <taxon>Eurotatoria</taxon>
        <taxon>Bdelloidea</taxon>
        <taxon>Adinetida</taxon>
        <taxon>Adinetidae</taxon>
        <taxon>Adineta</taxon>
    </lineage>
</organism>
<evidence type="ECO:0000256" key="14">
    <source>
        <dbReference type="ARBA" id="ARBA00023098"/>
    </source>
</evidence>
<dbReference type="GO" id="GO:0004631">
    <property type="term" value="F:phosphomevalonate kinase activity"/>
    <property type="evidence" value="ECO:0007669"/>
    <property type="project" value="UniProtKB-EC"/>
</dbReference>
<keyword evidence="7" id="KW-0808">Transferase</keyword>
<dbReference type="InterPro" id="IPR005919">
    <property type="entry name" value="Pmev_kin_anim"/>
</dbReference>
<evidence type="ECO:0000313" key="20">
    <source>
        <dbReference type="Proteomes" id="UP000663852"/>
    </source>
</evidence>
<evidence type="ECO:0000256" key="9">
    <source>
        <dbReference type="ARBA" id="ARBA00022777"/>
    </source>
</evidence>
<evidence type="ECO:0000256" key="3">
    <source>
        <dbReference type="ARBA" id="ARBA00012958"/>
    </source>
</evidence>
<dbReference type="AlphaFoldDB" id="A0A813XPU3"/>
<dbReference type="Proteomes" id="UP000663852">
    <property type="component" value="Unassembled WGS sequence"/>
</dbReference>
<dbReference type="GO" id="GO:0005829">
    <property type="term" value="C:cytosol"/>
    <property type="evidence" value="ECO:0007669"/>
    <property type="project" value="UniProtKB-SubCell"/>
</dbReference>
<evidence type="ECO:0000256" key="13">
    <source>
        <dbReference type="ARBA" id="ARBA00023011"/>
    </source>
</evidence>
<proteinExistence type="predicted"/>
<dbReference type="InterPro" id="IPR027417">
    <property type="entry name" value="P-loop_NTPase"/>
</dbReference>
<keyword evidence="15" id="KW-1207">Sterol metabolism</keyword>
<dbReference type="GO" id="GO:0005524">
    <property type="term" value="F:ATP binding"/>
    <property type="evidence" value="ECO:0007669"/>
    <property type="project" value="UniProtKB-KW"/>
</dbReference>
<comment type="pathway">
    <text evidence="2">Isoprenoid biosynthesis; isopentenyl diphosphate biosynthesis via mevalonate pathway; isopentenyl diphosphate from (R)-mevalonate: step 2/3.</text>
</comment>
<feature type="binding site" evidence="18">
    <location>
        <begin position="30"/>
        <end position="36"/>
    </location>
    <ligand>
        <name>ATP</name>
        <dbReference type="ChEBI" id="CHEBI:30616"/>
    </ligand>
</feature>
<keyword evidence="12" id="KW-0752">Steroid biosynthesis</keyword>
<evidence type="ECO:0000256" key="5">
    <source>
        <dbReference type="ARBA" id="ARBA00022516"/>
    </source>
</evidence>
<dbReference type="Pfam" id="PF04275">
    <property type="entry name" value="P-mevalo_kinase"/>
    <property type="match status" value="1"/>
</dbReference>
<evidence type="ECO:0000256" key="10">
    <source>
        <dbReference type="ARBA" id="ARBA00022778"/>
    </source>
</evidence>
<comment type="subcellular location">
    <subcellularLocation>
        <location evidence="1">Cytoplasm</location>
        <location evidence="1">Cytosol</location>
    </subcellularLocation>
</comment>
<dbReference type="SUPFAM" id="SSF52540">
    <property type="entry name" value="P-loop containing nucleoside triphosphate hydrolases"/>
    <property type="match status" value="1"/>
</dbReference>
<gene>
    <name evidence="19" type="ORF">EDS130_LOCUS8242</name>
</gene>